<gene>
    <name evidence="5" type="ORF">E3W66_02340</name>
</gene>
<dbReference type="Pfam" id="PF12833">
    <property type="entry name" value="HTH_18"/>
    <property type="match status" value="1"/>
</dbReference>
<dbReference type="AlphaFoldDB" id="A0A4Y8UKP0"/>
<dbReference type="Pfam" id="PF12625">
    <property type="entry name" value="Arabinose_bd"/>
    <property type="match status" value="1"/>
</dbReference>
<dbReference type="PANTHER" id="PTHR47894:SF1">
    <property type="entry name" value="HTH-TYPE TRANSCRIPTIONAL REGULATOR VQSM"/>
    <property type="match status" value="1"/>
</dbReference>
<keyword evidence="1" id="KW-0805">Transcription regulation</keyword>
<dbReference type="InterPro" id="IPR032687">
    <property type="entry name" value="AraC-type_N"/>
</dbReference>
<dbReference type="InterPro" id="IPR018060">
    <property type="entry name" value="HTH_AraC"/>
</dbReference>
<evidence type="ECO:0000313" key="5">
    <source>
        <dbReference type="EMBL" id="TFH68811.1"/>
    </source>
</evidence>
<feature type="domain" description="HTH araC/xylS-type" evidence="4">
    <location>
        <begin position="254"/>
        <end position="352"/>
    </location>
</feature>
<organism evidence="5 6">
    <name type="scientific">Gammaproteobacteria bacterium LSUCC0057</name>
    <dbReference type="NCBI Taxonomy" id="2559237"/>
    <lineage>
        <taxon>Bacteria</taxon>
        <taxon>Pseudomonadati</taxon>
        <taxon>Pseudomonadota</taxon>
        <taxon>Gammaproteobacteria</taxon>
        <taxon>Cellvibrionales</taxon>
        <taxon>Porticoccaceae</taxon>
        <taxon>SAR92 clade</taxon>
    </lineage>
</organism>
<dbReference type="Proteomes" id="UP000298133">
    <property type="component" value="Unassembled WGS sequence"/>
</dbReference>
<keyword evidence="2" id="KW-0238">DNA-binding</keyword>
<dbReference type="InterPro" id="IPR009057">
    <property type="entry name" value="Homeodomain-like_sf"/>
</dbReference>
<dbReference type="GO" id="GO:0003700">
    <property type="term" value="F:DNA-binding transcription factor activity"/>
    <property type="evidence" value="ECO:0007669"/>
    <property type="project" value="InterPro"/>
</dbReference>
<sequence length="367" mass="40295">MEYISVAASKFHDLIDYLERLEVDASQVIADAGLTVSQLQNLKAGQGLSALHYSRLYQAAVKRLQDKATTIPWAAGLGSDLFEFLCHALISASSLGEALSRAERFGQATQRLTGHRVRLHKQGALARLHYDIDTENISPLLIPPGWPRASSLTTVARASGLLLWHGLSGWLVGHALETYRVFVAAEPIGASYTKNLQSAVNAPVEFDARQNCIEFPAAALDYRLVQNHSSLQQFLDESVYQLTSIERQPSSISAAIKGLLGTDFSLGMPSFGDIAERLHLSESSLRRRLLSEETSFQIIKDQVRCESAIQQLGETDIKVNDLAELLGFAEPSSFVRSFRHWTGMTPKAYRDNLAASSYATTSLSEVG</sequence>
<dbReference type="PRINTS" id="PR00032">
    <property type="entry name" value="HTHARAC"/>
</dbReference>
<dbReference type="EMBL" id="SPIA01000001">
    <property type="protein sequence ID" value="TFH68811.1"/>
    <property type="molecule type" value="Genomic_DNA"/>
</dbReference>
<dbReference type="PROSITE" id="PS01124">
    <property type="entry name" value="HTH_ARAC_FAMILY_2"/>
    <property type="match status" value="1"/>
</dbReference>
<evidence type="ECO:0000256" key="1">
    <source>
        <dbReference type="ARBA" id="ARBA00023015"/>
    </source>
</evidence>
<keyword evidence="3" id="KW-0804">Transcription</keyword>
<accession>A0A4Y8UKP0</accession>
<dbReference type="Gene3D" id="1.10.10.60">
    <property type="entry name" value="Homeodomain-like"/>
    <property type="match status" value="1"/>
</dbReference>
<evidence type="ECO:0000256" key="2">
    <source>
        <dbReference type="ARBA" id="ARBA00023125"/>
    </source>
</evidence>
<proteinExistence type="predicted"/>
<name>A0A4Y8UKP0_9GAMM</name>
<dbReference type="OrthoDB" id="5582699at2"/>
<reference evidence="5 6" key="1">
    <citation type="submission" date="2019-03" db="EMBL/GenBank/DDBJ databases">
        <title>Draft genome of Gammaproteobacteria bacterium LSUCC0057, a member of the SAR92 clade.</title>
        <authorList>
            <person name="Lanclos V.C."/>
            <person name="Doiron C."/>
            <person name="Henson M.W."/>
            <person name="Thrash J.C."/>
        </authorList>
    </citation>
    <scope>NUCLEOTIDE SEQUENCE [LARGE SCALE GENOMIC DNA]</scope>
    <source>
        <strain evidence="5 6">LSUCC0057</strain>
    </source>
</reference>
<dbReference type="GO" id="GO:0000976">
    <property type="term" value="F:transcription cis-regulatory region binding"/>
    <property type="evidence" value="ECO:0007669"/>
    <property type="project" value="TreeGrafter"/>
</dbReference>
<evidence type="ECO:0000313" key="6">
    <source>
        <dbReference type="Proteomes" id="UP000298133"/>
    </source>
</evidence>
<dbReference type="PANTHER" id="PTHR47894">
    <property type="entry name" value="HTH-TYPE TRANSCRIPTIONAL REGULATOR GADX"/>
    <property type="match status" value="1"/>
</dbReference>
<evidence type="ECO:0000259" key="4">
    <source>
        <dbReference type="PROSITE" id="PS01124"/>
    </source>
</evidence>
<evidence type="ECO:0000256" key="3">
    <source>
        <dbReference type="ARBA" id="ARBA00023163"/>
    </source>
</evidence>
<protein>
    <submittedName>
        <fullName evidence="5">AraC family transcriptional regulator</fullName>
    </submittedName>
</protein>
<dbReference type="SMART" id="SM00342">
    <property type="entry name" value="HTH_ARAC"/>
    <property type="match status" value="1"/>
</dbReference>
<dbReference type="InterPro" id="IPR020449">
    <property type="entry name" value="Tscrpt_reg_AraC-type_HTH"/>
</dbReference>
<dbReference type="GO" id="GO:0005829">
    <property type="term" value="C:cytosol"/>
    <property type="evidence" value="ECO:0007669"/>
    <property type="project" value="TreeGrafter"/>
</dbReference>
<keyword evidence="6" id="KW-1185">Reference proteome</keyword>
<comment type="caution">
    <text evidence="5">The sequence shown here is derived from an EMBL/GenBank/DDBJ whole genome shotgun (WGS) entry which is preliminary data.</text>
</comment>
<dbReference type="SUPFAM" id="SSF46689">
    <property type="entry name" value="Homeodomain-like"/>
    <property type="match status" value="1"/>
</dbReference>